<feature type="chain" id="PRO_5026746338" description="PA14 domain-containing protein" evidence="2">
    <location>
        <begin position="33"/>
        <end position="2463"/>
    </location>
</feature>
<feature type="region of interest" description="Disordered" evidence="1">
    <location>
        <begin position="477"/>
        <end position="499"/>
    </location>
</feature>
<evidence type="ECO:0000313" key="4">
    <source>
        <dbReference type="Proteomes" id="UP000468388"/>
    </source>
</evidence>
<name>A0A6N8J9Y9_9BACT</name>
<gene>
    <name evidence="3" type="ORF">GO495_12045</name>
</gene>
<protein>
    <recommendedName>
        <fullName evidence="5">PA14 domain-containing protein</fullName>
    </recommendedName>
</protein>
<sequence>MIIKRTSTRKGIACFFLTLLIVQGLTPSVAWALTSGPSQPETKQFAQAGTSDMVDLATGNFKYNIPLLDVDGYPVNLSYQSGTGVDDEASWVGLGWNLNAGAINRQLRGIADDSYGDELTTESYMKPKITAGGSATVRGEVFGSGITGSVSVGIFSDNYTGIGAEVGVNAGLSLTKANSGGLTPGVNIGLSSNTSSGVSVTPSISLSMNNTMDGSGASMVGMSASLGYNSREGLKSLSFGRSLNLGFNADFTQTIDYNTPPFYPKTNIPFKSSNFTFRADLGGAAVGIFGAIGATGYKTKREVKDPIQRNRTYGFMYAEKGKGVSDAMMDFMREKDNPIIPELHNLAMPVITPDLFSYTSQAGSGQLRLYRNGTGVIFDNETNDVSDNTSASVEYGGGYYFHAGVSIFNQDIKTTNGKWKSNNAFLGRGDYAPTTAVEEEDAYFKETGEKNTEDQTYNNLIQGEEAVRVPLDGKSTLGQLQTASGTTTSTTPDFKKTGRQVKRSPVLMLTAEKARIAGLDRKIKNYPFLDSSFAPAGCNQTGILPEDRVSSARKKNHISEMTITGDDGKRMVYGLPVYNISQDEYSFAVDGSNADKVKNLVKFPMNADGTINHKPLNAKGKSTTDEYYHKESQPAYASSFLLTGILSPDYVDVGNDGITEDDRGTAIKFNYSKLASNFRWRAPYGLDTATYNRGLNADPDDDKASFVCGEKELWYLQSIESRTKIAYFITEDRNDAFGYDWLGNKITNVKQKRLKEIRLYSKNDLSQPIKTVVLDYSYELCKKIPNSNINQGKLTLKSVYFKYASSTRGSHNPYVFDYSKNDDYAYVSSDRWGTYKPITNNGNDGFPGLTNDEFPYATRNAVTAAQDVTTWQLTTITLPTGGVIDIKYEPDDYAYVQNRRAMQMVKFTGMLDGNDVATTSLRDAKKFKVAITDAPPSGTDPTEWFKQKYLNGESYMYARFFVNVSDEPTATDASKYDFVPGYGAVDKVVVQNNEAIITFKVDKDGGVNVNPFISVAWQRMRFDYPRYAYPGYKNKIDDDRPVTAIVTALANSIKNISELWENFNKRAYRKNFAAGVNMDKSFGRIVKKDGIKLGGGLRVKKITMSDNWSGMTGDQSTAAYGQEYEYTTIQDGQTISSGVASYEPSLGGDENPMRLPVNYTQDVKWGLNNYFYLEEPMGESLFPSPEVVYREVKVRNLASGATDPANKTGWNTYEFYTAKEFPVLIKQTAIDSRENHPKSWSSFFGGKALYELTISQGYAITLNDMHGKPKAERVFNQSGQEISSAEYFYNATEEGGIQRLRNVVDVVDSKGNITKDQVIGRDIEMFADMRQSETSNVGKSINIGLDIIPVIIWAIPVPHFPWSRNDDYRLFRSASVLKTIQYYGVVSKVVKKVNGSSVTASNLLYDQLTGEPILTQSNNEFDDPVYSINVPAYWMYKQMGPAYQNLGLVLSGFRATEGVIQGSYASLLTAGDELINPMTGARRWVVNSAKNGTGTPALRLIDGSGRVTSENGTTLKVIRSGYRNLLTAGATAITSMKSPVVDNVLRVFKDEELATFRILNASAIQYNDAWGQPADCNLKSCPTGYQESADGRCYLPPIPAQTDHFDIIAGDKDPKYSDQGAWFFTETQSDISDRRSTKPFWMGGCEPGCGRLAESGIWMKGNVNGHWWGIEKCINIPADGVYNIGYASDNLMGIYIDGKLFYDFHDPTNQTWFKSWRIREKALTAGKHIIQIDAVNAETKRAMAVEIYSLDAATLMQGDATTITNHTIFSTASLLEDNTALVFDADSYGNKFDQSLTCSAGQTLEMCDGTPNCGYKPKGSCPDGYTSSADGQACVPIGGGENADPLLAIARGSQLSVYSQQGAIFHDANGVEGMRIADPFWGMTNCTTSQSRLSAKAVTTSSVSVTDASSISSDSGTTVASARSLSVASSSSGFCGRLNNTSFWLQGAFDNQWIGVNTCLNVPSGDTYYVGFGADNQIRIYIDGNLFRQQLMKNSSDVEPYVDWKVHPVYLSPGKHMLTIEALNAGGDHAAGVEVYRGTLAEVQNRVFAPIYSTANLLDGRAYDTYVKDAGGNIIEQRFSCPSAKVNVCSDTLGCPAIPNGTVLNPYTTGYLGNWLPWKQMTWLSDRSGQLLPYSATSIPDIRHNGHYATFHAFWVYNNGWSITTNTDWVTSTTTSLYDQFSQELETKDALNRYSSARYGYKSTLPVAVGANMRQREIFYDGFDDYKFNNLCMDSLPCQPDEFNIYKTLGSNYAARLDTNYSHSGNYSLKLNGNDIPLKTYVFDSEHAPGIYLANNTFGEYYRRPDAWLGLRGFCPVTNRRYIFSAWVRDGAASSTSAGITLKLNGEIVTLTKKAAVEDWKLVEGVLEIPTKVGTGDMAVVNVVLNGASGVYIDDVRIFPYDGQLKTFSYDDKTLRLMAEMDENNYATFYEYDDEGSLIRVKKETERGIMTIKENRSTYRKKN</sequence>
<organism evidence="3 4">
    <name type="scientific">Chitinophaga oryziterrae</name>
    <dbReference type="NCBI Taxonomy" id="1031224"/>
    <lineage>
        <taxon>Bacteria</taxon>
        <taxon>Pseudomonadati</taxon>
        <taxon>Bacteroidota</taxon>
        <taxon>Chitinophagia</taxon>
        <taxon>Chitinophagales</taxon>
        <taxon>Chitinophagaceae</taxon>
        <taxon>Chitinophaga</taxon>
    </lineage>
</organism>
<evidence type="ECO:0008006" key="5">
    <source>
        <dbReference type="Google" id="ProtNLM"/>
    </source>
</evidence>
<feature type="compositionally biased region" description="Low complexity" evidence="1">
    <location>
        <begin position="477"/>
        <end position="491"/>
    </location>
</feature>
<dbReference type="RefSeq" id="WP_157299923.1">
    <property type="nucleotide sequence ID" value="NZ_BAAAZB010000007.1"/>
</dbReference>
<dbReference type="EMBL" id="WRXO01000002">
    <property type="protein sequence ID" value="MVT41318.1"/>
    <property type="molecule type" value="Genomic_DNA"/>
</dbReference>
<comment type="caution">
    <text evidence="3">The sequence shown here is derived from an EMBL/GenBank/DDBJ whole genome shotgun (WGS) entry which is preliminary data.</text>
</comment>
<keyword evidence="2" id="KW-0732">Signal</keyword>
<evidence type="ECO:0000313" key="3">
    <source>
        <dbReference type="EMBL" id="MVT41318.1"/>
    </source>
</evidence>
<accession>A0A6N8J9Y9</accession>
<feature type="signal peptide" evidence="2">
    <location>
        <begin position="1"/>
        <end position="32"/>
    </location>
</feature>
<keyword evidence="4" id="KW-1185">Reference proteome</keyword>
<evidence type="ECO:0000256" key="1">
    <source>
        <dbReference type="SAM" id="MobiDB-lite"/>
    </source>
</evidence>
<reference evidence="3 4" key="1">
    <citation type="submission" date="2019-12" db="EMBL/GenBank/DDBJ databases">
        <title>The draft genomic sequence of strain Chitinophaga oryziterrae JCM 16595.</title>
        <authorList>
            <person name="Zhang X."/>
        </authorList>
    </citation>
    <scope>NUCLEOTIDE SEQUENCE [LARGE SCALE GENOMIC DNA]</scope>
    <source>
        <strain evidence="3 4">JCM 16595</strain>
    </source>
</reference>
<dbReference type="Gene3D" id="2.60.120.260">
    <property type="entry name" value="Galactose-binding domain-like"/>
    <property type="match status" value="1"/>
</dbReference>
<dbReference type="Proteomes" id="UP000468388">
    <property type="component" value="Unassembled WGS sequence"/>
</dbReference>
<dbReference type="OrthoDB" id="9814627at2"/>
<proteinExistence type="predicted"/>
<evidence type="ECO:0000256" key="2">
    <source>
        <dbReference type="SAM" id="SignalP"/>
    </source>
</evidence>